<evidence type="ECO:0000256" key="11">
    <source>
        <dbReference type="ARBA" id="ARBA00034617"/>
    </source>
</evidence>
<keyword evidence="6" id="KW-0269">Exonuclease</keyword>
<dbReference type="InterPro" id="IPR011335">
    <property type="entry name" value="Restrct_endonuc-II-like"/>
</dbReference>
<evidence type="ECO:0000313" key="19">
    <source>
        <dbReference type="Proteomes" id="UP000217465"/>
    </source>
</evidence>
<dbReference type="InterPro" id="IPR027417">
    <property type="entry name" value="P-loop_NTPase"/>
</dbReference>
<dbReference type="GO" id="GO:0005829">
    <property type="term" value="C:cytosol"/>
    <property type="evidence" value="ECO:0007669"/>
    <property type="project" value="TreeGrafter"/>
</dbReference>
<dbReference type="GO" id="GO:0000725">
    <property type="term" value="P:recombinational repair"/>
    <property type="evidence" value="ECO:0007669"/>
    <property type="project" value="TreeGrafter"/>
</dbReference>
<dbReference type="NCBIfam" id="TIGR02785">
    <property type="entry name" value="addA_Gpos"/>
    <property type="match status" value="1"/>
</dbReference>
<dbReference type="SUPFAM" id="SSF52540">
    <property type="entry name" value="P-loop containing nucleoside triphosphate hydrolases"/>
    <property type="match status" value="1"/>
</dbReference>
<evidence type="ECO:0000256" key="13">
    <source>
        <dbReference type="ARBA" id="ARBA00048988"/>
    </source>
</evidence>
<dbReference type="SUPFAM" id="SSF52980">
    <property type="entry name" value="Restriction endonuclease-like"/>
    <property type="match status" value="1"/>
</dbReference>
<dbReference type="Gene3D" id="3.90.320.10">
    <property type="match status" value="1"/>
</dbReference>
<dbReference type="Gene3D" id="3.40.50.300">
    <property type="entry name" value="P-loop containing nucleotide triphosphate hydrolases"/>
    <property type="match status" value="4"/>
</dbReference>
<keyword evidence="8" id="KW-0238">DNA-binding</keyword>
<dbReference type="InterPro" id="IPR038726">
    <property type="entry name" value="PDDEXK_AddAB-type"/>
</dbReference>
<reference evidence="18 19" key="1">
    <citation type="submission" date="2016-06" db="EMBL/GenBank/DDBJ databases">
        <authorList>
            <person name="Haines A.N."/>
            <person name="Council K.R."/>
        </authorList>
    </citation>
    <scope>NUCLEOTIDE SEQUENCE [LARGE SCALE GENOMIC DNA]</scope>
    <source>
        <strain evidence="18 19">SP158-29</strain>
    </source>
</reference>
<dbReference type="Proteomes" id="UP000217465">
    <property type="component" value="Unassembled WGS sequence"/>
</dbReference>
<evidence type="ECO:0000256" key="3">
    <source>
        <dbReference type="ARBA" id="ARBA00022763"/>
    </source>
</evidence>
<dbReference type="RefSeq" id="WP_096633482.1">
    <property type="nucleotide sequence ID" value="NZ_NSGR01000008.1"/>
</dbReference>
<evidence type="ECO:0000256" key="14">
    <source>
        <dbReference type="PROSITE-ProRule" id="PRU00560"/>
    </source>
</evidence>
<evidence type="ECO:0000256" key="5">
    <source>
        <dbReference type="ARBA" id="ARBA00022806"/>
    </source>
</evidence>
<gene>
    <name evidence="18" type="primary">addA</name>
    <name evidence="18" type="ORF">A9Y57_00870</name>
</gene>
<feature type="binding site" evidence="14">
    <location>
        <begin position="47"/>
        <end position="54"/>
    </location>
    <ligand>
        <name>ATP</name>
        <dbReference type="ChEBI" id="CHEBI:30616"/>
    </ligand>
</feature>
<evidence type="ECO:0000256" key="8">
    <source>
        <dbReference type="ARBA" id="ARBA00023125"/>
    </source>
</evidence>
<dbReference type="Pfam" id="PF00580">
    <property type="entry name" value="UvrD-helicase"/>
    <property type="match status" value="1"/>
</dbReference>
<comment type="caution">
    <text evidence="18">The sequence shown here is derived from an EMBL/GenBank/DDBJ whole genome shotgun (WGS) entry which is preliminary data.</text>
</comment>
<keyword evidence="15" id="KW-0175">Coiled coil</keyword>
<evidence type="ECO:0000256" key="6">
    <source>
        <dbReference type="ARBA" id="ARBA00022839"/>
    </source>
</evidence>
<evidence type="ECO:0000256" key="7">
    <source>
        <dbReference type="ARBA" id="ARBA00022840"/>
    </source>
</evidence>
<dbReference type="PROSITE" id="PS51217">
    <property type="entry name" value="UVRD_HELICASE_CTER"/>
    <property type="match status" value="1"/>
</dbReference>
<dbReference type="Pfam" id="PF13361">
    <property type="entry name" value="UvrD_C"/>
    <property type="match status" value="1"/>
</dbReference>
<keyword evidence="7 14" id="KW-0067">ATP-binding</keyword>
<evidence type="ECO:0000259" key="17">
    <source>
        <dbReference type="PROSITE" id="PS51217"/>
    </source>
</evidence>
<dbReference type="Gene3D" id="1.10.486.10">
    <property type="entry name" value="PCRA, domain 4"/>
    <property type="match status" value="1"/>
</dbReference>
<evidence type="ECO:0000256" key="10">
    <source>
        <dbReference type="ARBA" id="ARBA00023235"/>
    </source>
</evidence>
<dbReference type="AlphaFoldDB" id="A0A854WC37"/>
<evidence type="ECO:0000256" key="1">
    <source>
        <dbReference type="ARBA" id="ARBA00022722"/>
    </source>
</evidence>
<dbReference type="PANTHER" id="PTHR11070">
    <property type="entry name" value="UVRD / RECB / PCRA DNA HELICASE FAMILY MEMBER"/>
    <property type="match status" value="1"/>
</dbReference>
<dbReference type="PROSITE" id="PS51198">
    <property type="entry name" value="UVRD_HELICASE_ATP_BIND"/>
    <property type="match status" value="1"/>
</dbReference>
<keyword evidence="1" id="KW-0540">Nuclease</keyword>
<keyword evidence="3" id="KW-0227">DNA damage</keyword>
<dbReference type="GO" id="GO:0043138">
    <property type="term" value="F:3'-5' DNA helicase activity"/>
    <property type="evidence" value="ECO:0007669"/>
    <property type="project" value="UniProtKB-EC"/>
</dbReference>
<evidence type="ECO:0000259" key="16">
    <source>
        <dbReference type="PROSITE" id="PS51198"/>
    </source>
</evidence>
<name>A0A854WC37_9STRE</name>
<dbReference type="GO" id="GO:0004527">
    <property type="term" value="F:exonuclease activity"/>
    <property type="evidence" value="ECO:0007669"/>
    <property type="project" value="UniProtKB-KW"/>
</dbReference>
<dbReference type="EMBL" id="NSGR01000008">
    <property type="protein sequence ID" value="PCH12155.1"/>
    <property type="molecule type" value="Genomic_DNA"/>
</dbReference>
<evidence type="ECO:0000256" key="2">
    <source>
        <dbReference type="ARBA" id="ARBA00022741"/>
    </source>
</evidence>
<comment type="catalytic activity">
    <reaction evidence="13">
        <text>ATP + H2O = ADP + phosphate + H(+)</text>
        <dbReference type="Rhea" id="RHEA:13065"/>
        <dbReference type="ChEBI" id="CHEBI:15377"/>
        <dbReference type="ChEBI" id="CHEBI:15378"/>
        <dbReference type="ChEBI" id="CHEBI:30616"/>
        <dbReference type="ChEBI" id="CHEBI:43474"/>
        <dbReference type="ChEBI" id="CHEBI:456216"/>
        <dbReference type="EC" id="5.6.2.4"/>
    </reaction>
</comment>
<dbReference type="InterPro" id="IPR000212">
    <property type="entry name" value="DNA_helicase_UvrD/REP"/>
</dbReference>
<organism evidence="18 19">
    <name type="scientific">Streptococcus parauberis</name>
    <dbReference type="NCBI Taxonomy" id="1348"/>
    <lineage>
        <taxon>Bacteria</taxon>
        <taxon>Bacillati</taxon>
        <taxon>Bacillota</taxon>
        <taxon>Bacilli</taxon>
        <taxon>Lactobacillales</taxon>
        <taxon>Streptococcaceae</taxon>
        <taxon>Streptococcus</taxon>
    </lineage>
</organism>
<evidence type="ECO:0000256" key="4">
    <source>
        <dbReference type="ARBA" id="ARBA00022801"/>
    </source>
</evidence>
<dbReference type="GO" id="GO:0033202">
    <property type="term" value="C:DNA helicase complex"/>
    <property type="evidence" value="ECO:0007669"/>
    <property type="project" value="TreeGrafter"/>
</dbReference>
<protein>
    <recommendedName>
        <fullName evidence="12">DNA 3'-5' helicase</fullName>
        <ecNumber evidence="12">5.6.2.4</ecNumber>
    </recommendedName>
</protein>
<evidence type="ECO:0000256" key="9">
    <source>
        <dbReference type="ARBA" id="ARBA00023204"/>
    </source>
</evidence>
<dbReference type="InterPro" id="IPR014152">
    <property type="entry name" value="AddA"/>
</dbReference>
<dbReference type="GO" id="GO:0003677">
    <property type="term" value="F:DNA binding"/>
    <property type="evidence" value="ECO:0007669"/>
    <property type="project" value="UniProtKB-KW"/>
</dbReference>
<keyword evidence="10" id="KW-0413">Isomerase</keyword>
<dbReference type="EC" id="5.6.2.4" evidence="12"/>
<evidence type="ECO:0000256" key="12">
    <source>
        <dbReference type="ARBA" id="ARBA00034808"/>
    </source>
</evidence>
<dbReference type="InterPro" id="IPR011604">
    <property type="entry name" value="PDDEXK-like_dom_sf"/>
</dbReference>
<keyword evidence="9" id="KW-0234">DNA repair</keyword>
<dbReference type="GO" id="GO:0006302">
    <property type="term" value="P:double-strand break repair"/>
    <property type="evidence" value="ECO:0007669"/>
    <property type="project" value="InterPro"/>
</dbReference>
<dbReference type="InterPro" id="IPR014016">
    <property type="entry name" value="UvrD-like_ATP-bd"/>
</dbReference>
<dbReference type="InterPro" id="IPR014017">
    <property type="entry name" value="DNA_helicase_UvrD-like_C"/>
</dbReference>
<comment type="catalytic activity">
    <reaction evidence="11">
        <text>Couples ATP hydrolysis with the unwinding of duplex DNA by translocating in the 3'-5' direction.</text>
        <dbReference type="EC" id="5.6.2.4"/>
    </reaction>
</comment>
<proteinExistence type="predicted"/>
<evidence type="ECO:0000256" key="15">
    <source>
        <dbReference type="SAM" id="Coils"/>
    </source>
</evidence>
<keyword evidence="4 14" id="KW-0378">Hydrolase</keyword>
<dbReference type="GO" id="GO:0005524">
    <property type="term" value="F:ATP binding"/>
    <property type="evidence" value="ECO:0007669"/>
    <property type="project" value="UniProtKB-UniRule"/>
</dbReference>
<accession>A0A854WC37</accession>
<dbReference type="PANTHER" id="PTHR11070:SF48">
    <property type="entry name" value="ATP-DEPENDENT HELICASE_NUCLEASE SUBUNIT A"/>
    <property type="match status" value="1"/>
</dbReference>
<feature type="domain" description="UvrD-like helicase ATP-binding" evidence="16">
    <location>
        <begin position="26"/>
        <end position="482"/>
    </location>
</feature>
<dbReference type="Pfam" id="PF12705">
    <property type="entry name" value="PDDEXK_1"/>
    <property type="match status" value="1"/>
</dbReference>
<keyword evidence="2 14" id="KW-0547">Nucleotide-binding</keyword>
<keyword evidence="5 14" id="KW-0347">Helicase</keyword>
<evidence type="ECO:0000313" key="18">
    <source>
        <dbReference type="EMBL" id="PCH12155.1"/>
    </source>
</evidence>
<feature type="coiled-coil region" evidence="15">
    <location>
        <begin position="81"/>
        <end position="108"/>
    </location>
</feature>
<sequence>MNFKPFLTADQIKALQLHEASSNKKQKRTPEQIEAIYTSGQNVLVSASAGSGKTFVMVERIIDKLLRGVAIEEMFISTFTVKAATELKERLEKKLVEAIKASDDYEMKSFLNYQLQSIHIADIGTMDSFTQKLISEYGYTLGIAPKYRIMQDKSEQDVIKDIIYKDLFEIYMASDETGDFLRLVKNFSGNRKDSNGFKEIVNKVYTFSQSTENPLLWLDEVFLKGAQDYQGYADLPDYIITDFLKIMSETAKQLRDLTEMEGYPKEKKDGKPTAKYTGHLKIIDYLEQNANEFNYIEDKDKISHLANEVSNLLPAGDSITVNKIAYQVYKQINASLRNLRHLDTIIQYQAESIPLLILLKNFVVDFSNAYLDRKKIENAFEFSDIAHFAIALLETYPEIRQLYQDKYHEVMVDEYQDNNHMQERLLDLLSSGHNRFMVGDIKQSIYRFRQADPQIFNSKFKAYQEDPNQGKLILLKENFRSQSEVLDVTNAIFTHLMDEEIGDILYDDNHRLIPGSAKQRELKTSNQAQVWIYDTDETSNPEPDSESDNDNLSPGQVKIVAKEIIRLHQEEAVPFSEITLLVSSRTRNDSIFQTFNQYGIPLVADGGQENYLKSVEVMVMLETLRSINNPYNDYALVALMRSPMFNFDEDQLARIALQTSQTQKLDSYYEKLKLAKSGQGQQRQLITTELAEKIGKFLSYLSQWRTNSQKQSLYSLIWKIYNDRFYFDFVGTLPKAEQAQANLYALALRAQQFEKTGFKGLTRFIGMIDKILNSQNDLADVDVAKPKDAVSIMTIHKSKGLEFQYVFILNCDKKFALKDIHSPMILSRHRGAGIKFLADLKDKLQANQLASLKVYLETIPYQMNRQELIFATLSEQMRLFYVAMTRAEKKLYLIGKGSQKKLVDKFDGQKEGNHLPKALRESMQSFQEWILAIQAAFPLKDLHFNLAYIDDSQLTDQEIGHLENKHSLDPDNLQNNRQTDEIARAIDMLDKVQELNQTYHAAITLPTVRTPSQIKKFYEPIMPSEGIDIISKTPFLPAEIVLPDFSKEKTVLASDIGSAMHELMQRIPISDSLSLDDVEEAKRLIDASEEVKAALNLNMVFDFFEHTELGQMLQRNKERLYREAPFAMLKMDNASHEKFVVRGIIDGFLRFDDRIILFDYKTDKYKNPLDIGHRYQDQMELYAEALQKAYGIDKIEKHLVLLGGKKIEIITL</sequence>
<feature type="domain" description="UvrD-like helicase C-terminal" evidence="17">
    <location>
        <begin position="511"/>
        <end position="800"/>
    </location>
</feature>
<dbReference type="CDD" id="cd17932">
    <property type="entry name" value="DEXQc_UvrD"/>
    <property type="match status" value="1"/>
</dbReference>